<dbReference type="RefSeq" id="WP_114075342.1">
    <property type="nucleotide sequence ID" value="NZ_CP030918.1"/>
</dbReference>
<evidence type="ECO:0000259" key="4">
    <source>
        <dbReference type="PROSITE" id="PS50949"/>
    </source>
</evidence>
<keyword evidence="1" id="KW-0805">Transcription regulation</keyword>
<dbReference type="InterPro" id="IPR011663">
    <property type="entry name" value="UTRA"/>
</dbReference>
<dbReference type="Gene3D" id="1.10.10.10">
    <property type="entry name" value="Winged helix-like DNA-binding domain superfamily/Winged helix DNA-binding domain"/>
    <property type="match status" value="1"/>
</dbReference>
<dbReference type="InterPro" id="IPR000524">
    <property type="entry name" value="Tscrpt_reg_HTH_GntR"/>
</dbReference>
<dbReference type="GO" id="GO:0003677">
    <property type="term" value="F:DNA binding"/>
    <property type="evidence" value="ECO:0007669"/>
    <property type="project" value="UniProtKB-KW"/>
</dbReference>
<evidence type="ECO:0000256" key="2">
    <source>
        <dbReference type="ARBA" id="ARBA00023125"/>
    </source>
</evidence>
<dbReference type="SUPFAM" id="SSF46785">
    <property type="entry name" value="Winged helix' DNA-binding domain"/>
    <property type="match status" value="1"/>
</dbReference>
<evidence type="ECO:0000256" key="1">
    <source>
        <dbReference type="ARBA" id="ARBA00023015"/>
    </source>
</evidence>
<dbReference type="SMART" id="SM00866">
    <property type="entry name" value="UTRA"/>
    <property type="match status" value="1"/>
</dbReference>
<name>A0A344PI18_9RHOB</name>
<reference evidence="6" key="1">
    <citation type="submission" date="2018-07" db="EMBL/GenBank/DDBJ databases">
        <title>Genome sequencing of Paracoccus sp. SC2-6.</title>
        <authorList>
            <person name="Heo J."/>
            <person name="Kim S.-J."/>
            <person name="Kwon S.-W."/>
        </authorList>
    </citation>
    <scope>NUCLEOTIDE SEQUENCE [LARGE SCALE GENOMIC DNA]</scope>
    <source>
        <strain evidence="6">SC2-6</strain>
    </source>
</reference>
<dbReference type="InterPro" id="IPR036390">
    <property type="entry name" value="WH_DNA-bd_sf"/>
</dbReference>
<dbReference type="InterPro" id="IPR050679">
    <property type="entry name" value="Bact_HTH_transcr_reg"/>
</dbReference>
<dbReference type="PANTHER" id="PTHR44846:SF16">
    <property type="entry name" value="TRANSCRIPTIONAL REGULATOR PHNF-RELATED"/>
    <property type="match status" value="1"/>
</dbReference>
<dbReference type="KEGG" id="pars:DRW48_04340"/>
<evidence type="ECO:0000256" key="3">
    <source>
        <dbReference type="ARBA" id="ARBA00023163"/>
    </source>
</evidence>
<dbReference type="Pfam" id="PF00392">
    <property type="entry name" value="GntR"/>
    <property type="match status" value="1"/>
</dbReference>
<dbReference type="CDD" id="cd07377">
    <property type="entry name" value="WHTH_GntR"/>
    <property type="match status" value="1"/>
</dbReference>
<evidence type="ECO:0000313" key="6">
    <source>
        <dbReference type="Proteomes" id="UP000252023"/>
    </source>
</evidence>
<keyword evidence="6" id="KW-1185">Reference proteome</keyword>
<proteinExistence type="predicted"/>
<dbReference type="InterPro" id="IPR028978">
    <property type="entry name" value="Chorismate_lyase_/UTRA_dom_sf"/>
</dbReference>
<dbReference type="SMART" id="SM00345">
    <property type="entry name" value="HTH_GNTR"/>
    <property type="match status" value="1"/>
</dbReference>
<sequence>MSSDPVPESPAGWQSVRDAVMARIRARTYAPGALIPNEADLAVEFGVARATVNRALRALADEGFLERRRKAGTRVASAPVRKAVLPIPLTRAEVEATGAVYSFELLLRETAVPPPDVAEALGTGPRALLHLVTLHRGGAQPAVLEDRWVDLVTAPGLAEIDLTAVNPNEWLVHNLPYTHGTMAFSAQAAGARAQALDCAPGDSIMVLTRATWLEDAPITHVRQCFPPGRNLTLQL</sequence>
<evidence type="ECO:0000313" key="5">
    <source>
        <dbReference type="EMBL" id="AXC49023.1"/>
    </source>
</evidence>
<dbReference type="Gene3D" id="3.40.1410.10">
    <property type="entry name" value="Chorismate lyase-like"/>
    <property type="match status" value="1"/>
</dbReference>
<dbReference type="AlphaFoldDB" id="A0A344PI18"/>
<dbReference type="InterPro" id="IPR036388">
    <property type="entry name" value="WH-like_DNA-bd_sf"/>
</dbReference>
<dbReference type="GO" id="GO:0003700">
    <property type="term" value="F:DNA-binding transcription factor activity"/>
    <property type="evidence" value="ECO:0007669"/>
    <property type="project" value="InterPro"/>
</dbReference>
<accession>A0A344PI18</accession>
<dbReference type="Proteomes" id="UP000252023">
    <property type="component" value="Chromosome"/>
</dbReference>
<organism evidence="5 6">
    <name type="scientific">Paracoccus suum</name>
    <dbReference type="NCBI Taxonomy" id="2259340"/>
    <lineage>
        <taxon>Bacteria</taxon>
        <taxon>Pseudomonadati</taxon>
        <taxon>Pseudomonadota</taxon>
        <taxon>Alphaproteobacteria</taxon>
        <taxon>Rhodobacterales</taxon>
        <taxon>Paracoccaceae</taxon>
        <taxon>Paracoccus</taxon>
    </lineage>
</organism>
<dbReference type="SUPFAM" id="SSF64288">
    <property type="entry name" value="Chorismate lyase-like"/>
    <property type="match status" value="1"/>
</dbReference>
<dbReference type="PROSITE" id="PS50949">
    <property type="entry name" value="HTH_GNTR"/>
    <property type="match status" value="1"/>
</dbReference>
<protein>
    <submittedName>
        <fullName evidence="5">UTRA domain-containing protein</fullName>
    </submittedName>
</protein>
<dbReference type="PANTHER" id="PTHR44846">
    <property type="entry name" value="MANNOSYL-D-GLYCERATE TRANSPORT/METABOLISM SYSTEM REPRESSOR MNGR-RELATED"/>
    <property type="match status" value="1"/>
</dbReference>
<dbReference type="Pfam" id="PF07702">
    <property type="entry name" value="UTRA"/>
    <property type="match status" value="1"/>
</dbReference>
<dbReference type="PRINTS" id="PR00035">
    <property type="entry name" value="HTHGNTR"/>
</dbReference>
<dbReference type="OrthoDB" id="9808698at2"/>
<keyword evidence="3" id="KW-0804">Transcription</keyword>
<gene>
    <name evidence="5" type="ORF">DRW48_04340</name>
</gene>
<keyword evidence="2" id="KW-0238">DNA-binding</keyword>
<dbReference type="EMBL" id="CP030918">
    <property type="protein sequence ID" value="AXC49023.1"/>
    <property type="molecule type" value="Genomic_DNA"/>
</dbReference>
<feature type="domain" description="HTH gntR-type" evidence="4">
    <location>
        <begin position="10"/>
        <end position="78"/>
    </location>
</feature>